<keyword evidence="2 4" id="KW-0808">Transferase</keyword>
<evidence type="ECO:0000256" key="2">
    <source>
        <dbReference type="ARBA" id="ARBA00022679"/>
    </source>
</evidence>
<protein>
    <submittedName>
        <fullName evidence="4">Colanic acid biosynthesis acetyltransferase WcaF</fullName>
    </submittedName>
</protein>
<comment type="caution">
    <text evidence="4">The sequence shown here is derived from an EMBL/GenBank/DDBJ whole genome shotgun (WGS) entry which is preliminary data.</text>
</comment>
<dbReference type="AlphaFoldDB" id="A0A4Q9HDA3"/>
<evidence type="ECO:0000313" key="4">
    <source>
        <dbReference type="EMBL" id="TBO42205.1"/>
    </source>
</evidence>
<feature type="transmembrane region" description="Helical" evidence="3">
    <location>
        <begin position="33"/>
        <end position="54"/>
    </location>
</feature>
<keyword evidence="3" id="KW-0812">Transmembrane</keyword>
<comment type="similarity">
    <text evidence="1">Belongs to the transferase hexapeptide repeat family.</text>
</comment>
<gene>
    <name evidence="4" type="primary">wcaF</name>
    <name evidence="4" type="ORF">EYS08_11805</name>
</gene>
<keyword evidence="3" id="KW-1133">Transmembrane helix</keyword>
<dbReference type="CDD" id="cd05825">
    <property type="entry name" value="LbH_wcaF_like"/>
    <property type="match status" value="1"/>
</dbReference>
<dbReference type="PANTHER" id="PTHR23416">
    <property type="entry name" value="SIALIC ACID SYNTHASE-RELATED"/>
    <property type="match status" value="1"/>
</dbReference>
<dbReference type="NCBIfam" id="NF007797">
    <property type="entry name" value="PRK10502.1"/>
    <property type="match status" value="1"/>
</dbReference>
<dbReference type="RefSeq" id="WP_131030224.1">
    <property type="nucleotide sequence ID" value="NZ_SIXF01000009.1"/>
</dbReference>
<name>A0A4Q9HDA3_9SPHI</name>
<dbReference type="Gene3D" id="2.160.10.10">
    <property type="entry name" value="Hexapeptide repeat proteins"/>
    <property type="match status" value="1"/>
</dbReference>
<dbReference type="GO" id="GO:0005829">
    <property type="term" value="C:cytosol"/>
    <property type="evidence" value="ECO:0007669"/>
    <property type="project" value="TreeGrafter"/>
</dbReference>
<reference evidence="4 5" key="1">
    <citation type="submission" date="2019-02" db="EMBL/GenBank/DDBJ databases">
        <title>Pedobacter kyonggii whole genome sequence analysis.</title>
        <authorList>
            <person name="Dahal R.H."/>
        </authorList>
    </citation>
    <scope>NUCLEOTIDE SEQUENCE [LARGE SCALE GENOMIC DNA]</scope>
    <source>
        <strain evidence="4 5">K-4-11-1</strain>
    </source>
</reference>
<dbReference type="InterPro" id="IPR011004">
    <property type="entry name" value="Trimer_LpxA-like_sf"/>
</dbReference>
<evidence type="ECO:0000256" key="1">
    <source>
        <dbReference type="ARBA" id="ARBA00007274"/>
    </source>
</evidence>
<evidence type="ECO:0000313" key="5">
    <source>
        <dbReference type="Proteomes" id="UP000291819"/>
    </source>
</evidence>
<accession>A0A4Q9HDA3</accession>
<dbReference type="EMBL" id="SIXF01000009">
    <property type="protein sequence ID" value="TBO42205.1"/>
    <property type="molecule type" value="Genomic_DNA"/>
</dbReference>
<dbReference type="OrthoDB" id="9814490at2"/>
<evidence type="ECO:0000256" key="3">
    <source>
        <dbReference type="SAM" id="Phobius"/>
    </source>
</evidence>
<dbReference type="Proteomes" id="UP000291819">
    <property type="component" value="Unassembled WGS sequence"/>
</dbReference>
<dbReference type="PANTHER" id="PTHR23416:SF23">
    <property type="entry name" value="ACETYLTRANSFERASE C18B11.09C-RELATED"/>
    <property type="match status" value="1"/>
</dbReference>
<organism evidence="4 5">
    <name type="scientific">Pedobacter kyonggii</name>
    <dbReference type="NCBI Taxonomy" id="1926871"/>
    <lineage>
        <taxon>Bacteria</taxon>
        <taxon>Pseudomonadati</taxon>
        <taxon>Bacteroidota</taxon>
        <taxon>Sphingobacteriia</taxon>
        <taxon>Sphingobacteriales</taxon>
        <taxon>Sphingobacteriaceae</taxon>
        <taxon>Pedobacter</taxon>
    </lineage>
</organism>
<proteinExistence type="inferred from homology"/>
<dbReference type="SUPFAM" id="SSF51161">
    <property type="entry name" value="Trimeric LpxA-like enzymes"/>
    <property type="match status" value="1"/>
</dbReference>
<dbReference type="InterPro" id="IPR051159">
    <property type="entry name" value="Hexapeptide_acetyltransf"/>
</dbReference>
<keyword evidence="5" id="KW-1185">Reference proteome</keyword>
<keyword evidence="3" id="KW-0472">Membrane</keyword>
<dbReference type="GO" id="GO:0008374">
    <property type="term" value="F:O-acyltransferase activity"/>
    <property type="evidence" value="ECO:0007669"/>
    <property type="project" value="TreeGrafter"/>
</dbReference>
<sequence>MNKTQLNKNFNTGSFQIGASVLKQFLWYFTDVFFFKSRIIPISSVLVFLLRLFGARIGKQVRIKPGIHVKYPWKLIIGDFSWLADCYIENLDLVTIGENCCISQQAMLMTGNHNYSKTSFDLVTGPINIEEGAWVGASAKVCPGVYIHNHAVLTMGSVATKTLDAYGIYQGNPAVKVKEREIL</sequence>